<accession>A0A381TU29</accession>
<dbReference type="InterPro" id="IPR017937">
    <property type="entry name" value="Thioredoxin_CS"/>
</dbReference>
<gene>
    <name evidence="2" type="ORF">METZ01_LOCUS72364</name>
</gene>
<evidence type="ECO:0000259" key="1">
    <source>
        <dbReference type="PROSITE" id="PS51352"/>
    </source>
</evidence>
<dbReference type="PROSITE" id="PS00194">
    <property type="entry name" value="THIOREDOXIN_1"/>
    <property type="match status" value="1"/>
</dbReference>
<dbReference type="InterPro" id="IPR050553">
    <property type="entry name" value="Thioredoxin_ResA/DsbE_sf"/>
</dbReference>
<dbReference type="EMBL" id="UINC01005163">
    <property type="protein sequence ID" value="SVA19510.1"/>
    <property type="molecule type" value="Genomic_DNA"/>
</dbReference>
<protein>
    <recommendedName>
        <fullName evidence="1">Thioredoxin domain-containing protein</fullName>
    </recommendedName>
</protein>
<reference evidence="2" key="1">
    <citation type="submission" date="2018-05" db="EMBL/GenBank/DDBJ databases">
        <authorList>
            <person name="Lanie J.A."/>
            <person name="Ng W.-L."/>
            <person name="Kazmierczak K.M."/>
            <person name="Andrzejewski T.M."/>
            <person name="Davidsen T.M."/>
            <person name="Wayne K.J."/>
            <person name="Tettelin H."/>
            <person name="Glass J.I."/>
            <person name="Rusch D."/>
            <person name="Podicherti R."/>
            <person name="Tsui H.-C.T."/>
            <person name="Winkler M.E."/>
        </authorList>
    </citation>
    <scope>NUCLEOTIDE SEQUENCE</scope>
</reference>
<name>A0A381TU29_9ZZZZ</name>
<dbReference type="SUPFAM" id="SSF52833">
    <property type="entry name" value="Thioredoxin-like"/>
    <property type="match status" value="1"/>
</dbReference>
<dbReference type="InterPro" id="IPR036249">
    <property type="entry name" value="Thioredoxin-like_sf"/>
</dbReference>
<dbReference type="InterPro" id="IPR013766">
    <property type="entry name" value="Thioredoxin_domain"/>
</dbReference>
<dbReference type="GO" id="GO:0016209">
    <property type="term" value="F:antioxidant activity"/>
    <property type="evidence" value="ECO:0007669"/>
    <property type="project" value="InterPro"/>
</dbReference>
<dbReference type="AlphaFoldDB" id="A0A381TU29"/>
<organism evidence="2">
    <name type="scientific">marine metagenome</name>
    <dbReference type="NCBI Taxonomy" id="408172"/>
    <lineage>
        <taxon>unclassified sequences</taxon>
        <taxon>metagenomes</taxon>
        <taxon>ecological metagenomes</taxon>
    </lineage>
</organism>
<dbReference type="Gene3D" id="3.40.30.10">
    <property type="entry name" value="Glutaredoxin"/>
    <property type="match status" value="1"/>
</dbReference>
<dbReference type="PANTHER" id="PTHR42852">
    <property type="entry name" value="THIOL:DISULFIDE INTERCHANGE PROTEIN DSBE"/>
    <property type="match status" value="1"/>
</dbReference>
<dbReference type="PANTHER" id="PTHR42852:SF17">
    <property type="entry name" value="THIOREDOXIN-LIKE PROTEIN HI_1115"/>
    <property type="match status" value="1"/>
</dbReference>
<proteinExistence type="predicted"/>
<dbReference type="PROSITE" id="PS51352">
    <property type="entry name" value="THIOREDOXIN_2"/>
    <property type="match status" value="1"/>
</dbReference>
<dbReference type="GO" id="GO:0016491">
    <property type="term" value="F:oxidoreductase activity"/>
    <property type="evidence" value="ECO:0007669"/>
    <property type="project" value="InterPro"/>
</dbReference>
<evidence type="ECO:0000313" key="2">
    <source>
        <dbReference type="EMBL" id="SVA19510.1"/>
    </source>
</evidence>
<feature type="domain" description="Thioredoxin" evidence="1">
    <location>
        <begin position="37"/>
        <end position="182"/>
    </location>
</feature>
<dbReference type="InterPro" id="IPR000866">
    <property type="entry name" value="AhpC/TSA"/>
</dbReference>
<dbReference type="Pfam" id="PF00578">
    <property type="entry name" value="AhpC-TSA"/>
    <property type="match status" value="1"/>
</dbReference>
<dbReference type="CDD" id="cd02966">
    <property type="entry name" value="TlpA_like_family"/>
    <property type="match status" value="1"/>
</dbReference>
<sequence>MLWLRHNGARCLLWLMLALPVGGEASEGQLGARLRPVAGNPDALDFALEDRFGEVRRLSQLRGQVVVVNFWATWCGPCLLELPTMQALWERLSDDPFELLAINVGEERSTIDRFLTGFDPPLGFRILIDPKMRVVHEWQIRGVPTTYVVDRQGRLAEFAEGGMDFTNDFVVGRIRRLMDEGG</sequence>